<accession>A0ABP0C1Y4</accession>
<comment type="caution">
    <text evidence="2">The sequence shown here is derived from an EMBL/GenBank/DDBJ whole genome shotgun (WGS) entry which is preliminary data.</text>
</comment>
<keyword evidence="1" id="KW-0732">Signal</keyword>
<keyword evidence="3" id="KW-1185">Reference proteome</keyword>
<feature type="chain" id="PRO_5047048476" evidence="1">
    <location>
        <begin position="18"/>
        <end position="220"/>
    </location>
</feature>
<evidence type="ECO:0000313" key="3">
    <source>
        <dbReference type="Proteomes" id="UP001642405"/>
    </source>
</evidence>
<feature type="signal peptide" evidence="1">
    <location>
        <begin position="1"/>
        <end position="17"/>
    </location>
</feature>
<sequence length="220" mass="22974">MRLSSLLCLLAASAVEASVCKPSKPVSSALSSSSSASSASSSPSPYVAPCNTNSLADRITGVSYANIWQYSSIDQLAVSFPATCMNNANDYPDGSCVNLLMRELPTGNGNGPWTAATITRTLATTAGTSYSLRFMYQLGSDEPEANTGSHNYISCTAGNAIHSSGWSPFYMGLPTYPEDTDLGYNFVFSASAAATSMTCVLVVDTPINMTINSFALIAAC</sequence>
<protein>
    <submittedName>
        <fullName evidence="2">Uncharacterized protein</fullName>
    </submittedName>
</protein>
<dbReference type="EMBL" id="CAWUHB010000034">
    <property type="protein sequence ID" value="CAK7226000.1"/>
    <property type="molecule type" value="Genomic_DNA"/>
</dbReference>
<evidence type="ECO:0000313" key="2">
    <source>
        <dbReference type="EMBL" id="CAK7226000.1"/>
    </source>
</evidence>
<evidence type="ECO:0000256" key="1">
    <source>
        <dbReference type="SAM" id="SignalP"/>
    </source>
</evidence>
<reference evidence="2 3" key="1">
    <citation type="submission" date="2024-01" db="EMBL/GenBank/DDBJ databases">
        <authorList>
            <person name="Allen C."/>
            <person name="Tagirdzhanova G."/>
        </authorList>
    </citation>
    <scope>NUCLEOTIDE SEQUENCE [LARGE SCALE GENOMIC DNA]</scope>
</reference>
<organism evidence="2 3">
    <name type="scientific">Sporothrix curviconia</name>
    <dbReference type="NCBI Taxonomy" id="1260050"/>
    <lineage>
        <taxon>Eukaryota</taxon>
        <taxon>Fungi</taxon>
        <taxon>Dikarya</taxon>
        <taxon>Ascomycota</taxon>
        <taxon>Pezizomycotina</taxon>
        <taxon>Sordariomycetes</taxon>
        <taxon>Sordariomycetidae</taxon>
        <taxon>Ophiostomatales</taxon>
        <taxon>Ophiostomataceae</taxon>
        <taxon>Sporothrix</taxon>
    </lineage>
</organism>
<gene>
    <name evidence="2" type="ORF">SCUCBS95973_006055</name>
</gene>
<dbReference type="Proteomes" id="UP001642405">
    <property type="component" value="Unassembled WGS sequence"/>
</dbReference>
<name>A0ABP0C1Y4_9PEZI</name>
<proteinExistence type="predicted"/>